<dbReference type="Proteomes" id="UP000003781">
    <property type="component" value="Unassembled WGS sequence"/>
</dbReference>
<dbReference type="InterPro" id="IPR003594">
    <property type="entry name" value="HATPase_dom"/>
</dbReference>
<dbReference type="InterPro" id="IPR036890">
    <property type="entry name" value="HATPase_C_sf"/>
</dbReference>
<comment type="caution">
    <text evidence="14">The sequence shown here is derived from an EMBL/GenBank/DDBJ whole genome shotgun (WGS) entry which is preliminary data.</text>
</comment>
<feature type="domain" description="PAC" evidence="12">
    <location>
        <begin position="640"/>
        <end position="692"/>
    </location>
</feature>
<dbReference type="SMART" id="SM00388">
    <property type="entry name" value="HisKA"/>
    <property type="match status" value="1"/>
</dbReference>
<dbReference type="Pfam" id="PF02518">
    <property type="entry name" value="HATPase_c"/>
    <property type="match status" value="1"/>
</dbReference>
<dbReference type="InterPro" id="IPR013767">
    <property type="entry name" value="PAS_fold"/>
</dbReference>
<feature type="domain" description="HAMP" evidence="13">
    <location>
        <begin position="374"/>
        <end position="427"/>
    </location>
</feature>
<feature type="transmembrane region" description="Helical" evidence="9">
    <location>
        <begin position="15"/>
        <end position="37"/>
    </location>
</feature>
<dbReference type="SMART" id="SM00091">
    <property type="entry name" value="PAS"/>
    <property type="match status" value="7"/>
</dbReference>
<dbReference type="CDD" id="cd16922">
    <property type="entry name" value="HATPase_EvgS-ArcB-TorS-like"/>
    <property type="match status" value="1"/>
</dbReference>
<dbReference type="FunFam" id="3.30.565.10:FF:000006">
    <property type="entry name" value="Sensor histidine kinase WalK"/>
    <property type="match status" value="1"/>
</dbReference>
<evidence type="ECO:0000256" key="1">
    <source>
        <dbReference type="ARBA" id="ARBA00000085"/>
    </source>
</evidence>
<dbReference type="InterPro" id="IPR003661">
    <property type="entry name" value="HisK_dim/P_dom"/>
</dbReference>
<dbReference type="InterPro" id="IPR000014">
    <property type="entry name" value="PAS"/>
</dbReference>
<evidence type="ECO:0000256" key="4">
    <source>
        <dbReference type="ARBA" id="ARBA00022553"/>
    </source>
</evidence>
<feature type="domain" description="Histidine kinase" evidence="10">
    <location>
        <begin position="1329"/>
        <end position="1555"/>
    </location>
</feature>
<keyword evidence="15" id="KW-1185">Reference proteome</keyword>
<organism evidence="14 15">
    <name type="scientific">Crocosphaera chwakensis CCY0110</name>
    <dbReference type="NCBI Taxonomy" id="391612"/>
    <lineage>
        <taxon>Bacteria</taxon>
        <taxon>Bacillati</taxon>
        <taxon>Cyanobacteriota</taxon>
        <taxon>Cyanophyceae</taxon>
        <taxon>Oscillatoriophycideae</taxon>
        <taxon>Chroococcales</taxon>
        <taxon>Aphanothecaceae</taxon>
        <taxon>Crocosphaera</taxon>
        <taxon>Crocosphaera chwakensis</taxon>
    </lineage>
</organism>
<dbReference type="eggNOG" id="COG2202">
    <property type="taxonomic scope" value="Bacteria"/>
</dbReference>
<name>A3IKK6_9CHRO</name>
<dbReference type="PANTHER" id="PTHR43304:SF1">
    <property type="entry name" value="PAC DOMAIN-CONTAINING PROTEIN"/>
    <property type="match status" value="1"/>
</dbReference>
<feature type="domain" description="PAC" evidence="12">
    <location>
        <begin position="1273"/>
        <end position="1325"/>
    </location>
</feature>
<evidence type="ECO:0000256" key="5">
    <source>
        <dbReference type="ARBA" id="ARBA00022679"/>
    </source>
</evidence>
<dbReference type="Pfam" id="PF22673">
    <property type="entry name" value="MCP-like_PDC_1"/>
    <property type="match status" value="1"/>
</dbReference>
<feature type="domain" description="PAS" evidence="11">
    <location>
        <begin position="1199"/>
        <end position="1269"/>
    </location>
</feature>
<dbReference type="PRINTS" id="PR00344">
    <property type="entry name" value="BCTRLSENSOR"/>
</dbReference>
<dbReference type="PROSITE" id="PS50885">
    <property type="entry name" value="HAMP"/>
    <property type="match status" value="1"/>
</dbReference>
<dbReference type="GO" id="GO:0000155">
    <property type="term" value="F:phosphorelay sensor kinase activity"/>
    <property type="evidence" value="ECO:0007669"/>
    <property type="project" value="InterPro"/>
</dbReference>
<evidence type="ECO:0000259" key="11">
    <source>
        <dbReference type="PROSITE" id="PS50112"/>
    </source>
</evidence>
<dbReference type="InterPro" id="IPR052162">
    <property type="entry name" value="Sensor_kinase/Photoreceptor"/>
</dbReference>
<dbReference type="eggNOG" id="COG2205">
    <property type="taxonomic scope" value="Bacteria"/>
</dbReference>
<gene>
    <name evidence="14" type="ORF">CY0110_03964</name>
</gene>
<dbReference type="RefSeq" id="WP_008273865.1">
    <property type="nucleotide sequence ID" value="NZ_AAXW01000003.1"/>
</dbReference>
<dbReference type="InterPro" id="IPR013655">
    <property type="entry name" value="PAS_fold_3"/>
</dbReference>
<dbReference type="FunFam" id="1.10.287.130:FF:000001">
    <property type="entry name" value="Two-component sensor histidine kinase"/>
    <property type="match status" value="1"/>
</dbReference>
<dbReference type="CDD" id="cd00130">
    <property type="entry name" value="PAS"/>
    <property type="match status" value="6"/>
</dbReference>
<dbReference type="CDD" id="cd00082">
    <property type="entry name" value="HisKA"/>
    <property type="match status" value="1"/>
</dbReference>
<feature type="domain" description="PAC" evidence="12">
    <location>
        <begin position="1145"/>
        <end position="1198"/>
    </location>
</feature>
<dbReference type="SUPFAM" id="SSF55785">
    <property type="entry name" value="PYP-like sensor domain (PAS domain)"/>
    <property type="match status" value="7"/>
</dbReference>
<dbReference type="Gene3D" id="6.10.340.10">
    <property type="match status" value="1"/>
</dbReference>
<dbReference type="eggNOG" id="COG2770">
    <property type="taxonomic scope" value="Bacteria"/>
</dbReference>
<dbReference type="eggNOG" id="COG5002">
    <property type="taxonomic scope" value="Bacteria"/>
</dbReference>
<dbReference type="PROSITE" id="PS50112">
    <property type="entry name" value="PAS"/>
    <property type="match status" value="4"/>
</dbReference>
<dbReference type="NCBIfam" id="TIGR00229">
    <property type="entry name" value="sensory_box"/>
    <property type="match status" value="6"/>
</dbReference>
<feature type="domain" description="PAC" evidence="12">
    <location>
        <begin position="887"/>
        <end position="943"/>
    </location>
</feature>
<evidence type="ECO:0000256" key="8">
    <source>
        <dbReference type="ARBA" id="ARBA00023136"/>
    </source>
</evidence>
<evidence type="ECO:0000256" key="3">
    <source>
        <dbReference type="ARBA" id="ARBA00012438"/>
    </source>
</evidence>
<dbReference type="InterPro" id="IPR036097">
    <property type="entry name" value="HisK_dim/P_sf"/>
</dbReference>
<dbReference type="Gene3D" id="3.30.450.20">
    <property type="entry name" value="PAS domain"/>
    <property type="match status" value="8"/>
</dbReference>
<protein>
    <recommendedName>
        <fullName evidence="3">histidine kinase</fullName>
        <ecNumber evidence="3">2.7.13.3</ecNumber>
    </recommendedName>
</protein>
<feature type="domain" description="PAS" evidence="11">
    <location>
        <begin position="436"/>
        <end position="485"/>
    </location>
</feature>
<dbReference type="InterPro" id="IPR005467">
    <property type="entry name" value="His_kinase_dom"/>
</dbReference>
<evidence type="ECO:0000259" key="13">
    <source>
        <dbReference type="PROSITE" id="PS50885"/>
    </source>
</evidence>
<dbReference type="Gene3D" id="1.10.287.130">
    <property type="match status" value="1"/>
</dbReference>
<evidence type="ECO:0000313" key="15">
    <source>
        <dbReference type="Proteomes" id="UP000003781"/>
    </source>
</evidence>
<dbReference type="InterPro" id="IPR003660">
    <property type="entry name" value="HAMP_dom"/>
</dbReference>
<keyword evidence="7" id="KW-0902">Two-component regulatory system</keyword>
<dbReference type="GO" id="GO:0016020">
    <property type="term" value="C:membrane"/>
    <property type="evidence" value="ECO:0007669"/>
    <property type="project" value="UniProtKB-SubCell"/>
</dbReference>
<dbReference type="PROSITE" id="PS50113">
    <property type="entry name" value="PAC"/>
    <property type="match status" value="5"/>
</dbReference>
<dbReference type="Pfam" id="PF08447">
    <property type="entry name" value="PAS_3"/>
    <property type="match status" value="3"/>
</dbReference>
<evidence type="ECO:0000256" key="6">
    <source>
        <dbReference type="ARBA" id="ARBA00022777"/>
    </source>
</evidence>
<dbReference type="InterPro" id="IPR035965">
    <property type="entry name" value="PAS-like_dom_sf"/>
</dbReference>
<keyword evidence="8 9" id="KW-0472">Membrane</keyword>
<dbReference type="Pfam" id="PF00989">
    <property type="entry name" value="PAS"/>
    <property type="match status" value="1"/>
</dbReference>
<reference evidence="14 15" key="1">
    <citation type="submission" date="2007-03" db="EMBL/GenBank/DDBJ databases">
        <authorList>
            <person name="Stal L."/>
            <person name="Ferriera S."/>
            <person name="Johnson J."/>
            <person name="Kravitz S."/>
            <person name="Beeson K."/>
            <person name="Sutton G."/>
            <person name="Rogers Y.-H."/>
            <person name="Friedman R."/>
            <person name="Frazier M."/>
            <person name="Venter J.C."/>
        </authorList>
    </citation>
    <scope>NUCLEOTIDE SEQUENCE [LARGE SCALE GENOMIC DNA]</scope>
    <source>
        <strain evidence="14 15">CCY0110</strain>
    </source>
</reference>
<dbReference type="Gene3D" id="3.30.565.10">
    <property type="entry name" value="Histidine kinase-like ATPase, C-terminal domain"/>
    <property type="match status" value="1"/>
</dbReference>
<keyword evidence="4" id="KW-0597">Phosphoprotein</keyword>
<keyword evidence="6 14" id="KW-0418">Kinase</keyword>
<evidence type="ECO:0000259" key="10">
    <source>
        <dbReference type="PROSITE" id="PS50109"/>
    </source>
</evidence>
<comment type="catalytic activity">
    <reaction evidence="1">
        <text>ATP + protein L-histidine = ADP + protein N-phospho-L-histidine.</text>
        <dbReference type="EC" id="2.7.13.3"/>
    </reaction>
</comment>
<keyword evidence="9" id="KW-1133">Transmembrane helix</keyword>
<dbReference type="InterPro" id="IPR000700">
    <property type="entry name" value="PAS-assoc_C"/>
</dbReference>
<evidence type="ECO:0000259" key="12">
    <source>
        <dbReference type="PROSITE" id="PS50113"/>
    </source>
</evidence>
<keyword evidence="9" id="KW-0812">Transmembrane</keyword>
<feature type="domain" description="PAS" evidence="11">
    <location>
        <begin position="944"/>
        <end position="985"/>
    </location>
</feature>
<dbReference type="InterPro" id="IPR001610">
    <property type="entry name" value="PAC"/>
</dbReference>
<dbReference type="GO" id="GO:0006355">
    <property type="term" value="P:regulation of DNA-templated transcription"/>
    <property type="evidence" value="ECO:0007669"/>
    <property type="project" value="InterPro"/>
</dbReference>
<dbReference type="InterPro" id="IPR004358">
    <property type="entry name" value="Sig_transdc_His_kin-like_C"/>
</dbReference>
<dbReference type="SMART" id="SM00387">
    <property type="entry name" value="HATPase_c"/>
    <property type="match status" value="1"/>
</dbReference>
<evidence type="ECO:0000313" key="14">
    <source>
        <dbReference type="EMBL" id="EAZ93195.1"/>
    </source>
</evidence>
<evidence type="ECO:0000256" key="7">
    <source>
        <dbReference type="ARBA" id="ARBA00023012"/>
    </source>
</evidence>
<proteinExistence type="predicted"/>
<dbReference type="PROSITE" id="PS50109">
    <property type="entry name" value="HIS_KIN"/>
    <property type="match status" value="1"/>
</dbReference>
<feature type="transmembrane region" description="Helical" evidence="9">
    <location>
        <begin position="354"/>
        <end position="377"/>
    </location>
</feature>
<sequence>MPSINIRSYKIPLKWVLIFPLVLQLLAAVALVGYLSYRSGQKSVEHLANHLLDEISGRVNDRLDNYLETPQMLIEKNKKALEAGETNWNDFDALEADFFREIEQFESITLLSFGNTQGEVIGVGRDHLGIITDPGSLTIWEARGNAPRVRRFYRVDDQGNRKQVIHTTLNFDVTKTEWYQAAIRQDQPQWTPIFSDISIPVALMSAVRPVYLQGELKGVLHSDILLSDINLFLRSLSIASSEQIFIIEPTGDLVASSTQEKPFVKNGEGTALIRLEAVNSENPLTRAIAQKIQQQWGDLKAIQSDQTIELMVNQEHYYINISPYQNPFGLDWLIITVIPTSKFMHQINANVGSTLILCGITLVSTTLMGMLTAYWIIQPIRRLNQANEALLTGTWQDSLSPQTNIAELLSLTNAFNQTASQLQQSLRRTETALKASQKKFTTIFRMSPDPIMINYCENGRILEVNDRFIEFSGYSYDELTGHTPLELNLFPNVQQHRNFQELLQKIGFTYSQEIAFRVKSGEVKTVLLSAENHCIEQQEYIIVTFRDITESKQLELALKDSRKKLNQILDNTFASIFSFRLFDDQTWEYNYQSIGSLILFGYTPQEIMADQGLWASRIVPEDHETIILPLFERFKTEDTITVEYRFRHKNDSIRWIATTYTSYRDPTIDAWIVTGVSIDISDRKQIESELQQQKDLRESIFENSSDAIFLVDPQSSLIIDCNHRLVELFEVVCKDDLIDIEWHTLQKQLFTDEEVEEIITQIEVKGFWEKEIEYITFKGHEFWGNLTAKLIIVNNQIIHLVRVTDITERKQAQIKLQKSEARYRGIVQDQTEFISRFLPDGTTLFVNEAYCRYFSINASDIIGKNYQPVIYEPDQEQVREQVNSLSKENPITLIENRIVVNGEIRWTQWINRMLFDEQGNFIEYQSVGRDIQELKEAEALLAEEVSRSNTLFDSSIDGIVVIDHQGYVIRSNASFSRMLGYTPEETAKLHLRDWEANYTPEEIEQKIAESDLCKDIFETRHRRKDGSIYDVEISATPVRWGNEIVQLCICRDISDRKEAEAALLRSEARYQNLVVTVPGVIYDYVIYPDGSERFAYISPRCRELLETEPDILKRDFSVFWGMVHPQDLPIILQSKEYSLDNNECFSTEIRIILPSGQIKWIKKTSQPSSKPQADGGRRWSGIMIDISDRKRIELALEESEERFRSAFENAGIGMVLISLEGEFLKVNQAFCGMLGYSEQELLLKNFQEITHPDDLTMSNKGLQQLSSGQIKTYQMEKRYIVASGSIIWCSVTISSIKDQDQHPLYFVTQVQDITERRELDRLKTEFISVVSHELRTPLTSMRGALGLLDSGVLREEPETVEHMLQIVLRNCDRLIRLVNDILNLERLESGKVQLIKEACEVDHLLTDAVETVSAMAMEASINIELTSISAHVWASYDAIIQILTNLLSNAIKFAPEGTTVWLTAQLFDDPDSTDRATSFVLFSVKDQGRGIPTNKLTTIFGRFQQVDASDARQKAGTGLGLAICQSIIQQHNGRIWVDSILGEGSTFYFTLPLCMNIFSLNVYDT</sequence>
<dbReference type="SMART" id="SM00086">
    <property type="entry name" value="PAC"/>
    <property type="match status" value="7"/>
</dbReference>
<dbReference type="EC" id="2.7.13.3" evidence="3"/>
<dbReference type="SUPFAM" id="SSF47384">
    <property type="entry name" value="Homodimeric domain of signal transducing histidine kinase"/>
    <property type="match status" value="1"/>
</dbReference>
<dbReference type="PANTHER" id="PTHR43304">
    <property type="entry name" value="PHYTOCHROME-LIKE PROTEIN CPH1"/>
    <property type="match status" value="1"/>
</dbReference>
<accession>A3IKK6</accession>
<dbReference type="OrthoDB" id="518094at2"/>
<feature type="domain" description="PAC" evidence="12">
    <location>
        <begin position="1015"/>
        <end position="1065"/>
    </location>
</feature>
<dbReference type="SUPFAM" id="SSF55874">
    <property type="entry name" value="ATPase domain of HSP90 chaperone/DNA topoisomerase II/histidine kinase"/>
    <property type="match status" value="1"/>
</dbReference>
<dbReference type="Pfam" id="PF00512">
    <property type="entry name" value="HisKA"/>
    <property type="match status" value="1"/>
</dbReference>
<evidence type="ECO:0000256" key="9">
    <source>
        <dbReference type="SAM" id="Phobius"/>
    </source>
</evidence>
<dbReference type="Pfam" id="PF13426">
    <property type="entry name" value="PAS_9"/>
    <property type="match status" value="3"/>
</dbReference>
<keyword evidence="5" id="KW-0808">Transferase</keyword>
<feature type="domain" description="PAS" evidence="11">
    <location>
        <begin position="819"/>
        <end position="889"/>
    </location>
</feature>
<dbReference type="EMBL" id="AAXW01000003">
    <property type="protein sequence ID" value="EAZ93195.1"/>
    <property type="molecule type" value="Genomic_DNA"/>
</dbReference>
<evidence type="ECO:0000256" key="2">
    <source>
        <dbReference type="ARBA" id="ARBA00004370"/>
    </source>
</evidence>
<comment type="subcellular location">
    <subcellularLocation>
        <location evidence="2">Membrane</location>
    </subcellularLocation>
</comment>